<protein>
    <submittedName>
        <fullName evidence="1">Uncharacterized protein</fullName>
    </submittedName>
</protein>
<sequence>MLLRTRQTPVLPNEALEEEATAQQAIANDQSEEAETIIMDPANDSALDLVISETKLMVVKSEDALDADAVNLKKASEGVVVASTIAEYARQWIKFKQFCVRQNYLGQEHEIDDMHPNFPENFPTLVALWIMEKCDPMDIHTGEIKHPNQDRASYSYAQKMRAAVSHKFSREYRFGTQPWTENPMNPGFHTGNVSLSPTISQYMISLQRRKVIVKVLG</sequence>
<accession>A0A4Y7PPM7</accession>
<dbReference type="Proteomes" id="UP000294933">
    <property type="component" value="Unassembled WGS sequence"/>
</dbReference>
<dbReference type="AlphaFoldDB" id="A0A4Y7PPM7"/>
<name>A0A4Y7PPM7_9AGAM</name>
<reference evidence="1 2" key="1">
    <citation type="submission" date="2018-06" db="EMBL/GenBank/DDBJ databases">
        <title>A transcriptomic atlas of mushroom development highlights an independent origin of complex multicellularity.</title>
        <authorList>
            <consortium name="DOE Joint Genome Institute"/>
            <person name="Krizsan K."/>
            <person name="Almasi E."/>
            <person name="Merenyi Z."/>
            <person name="Sahu N."/>
            <person name="Viragh M."/>
            <person name="Koszo T."/>
            <person name="Mondo S."/>
            <person name="Kiss B."/>
            <person name="Balint B."/>
            <person name="Kues U."/>
            <person name="Barry K."/>
            <person name="Hegedus J.C."/>
            <person name="Henrissat B."/>
            <person name="Johnson J."/>
            <person name="Lipzen A."/>
            <person name="Ohm R."/>
            <person name="Nagy I."/>
            <person name="Pangilinan J."/>
            <person name="Yan J."/>
            <person name="Xiong Y."/>
            <person name="Grigoriev I.V."/>
            <person name="Hibbett D.S."/>
            <person name="Nagy L.G."/>
        </authorList>
    </citation>
    <scope>NUCLEOTIDE SEQUENCE [LARGE SCALE GENOMIC DNA]</scope>
    <source>
        <strain evidence="1 2">SZMC22713</strain>
    </source>
</reference>
<dbReference type="EMBL" id="ML170241">
    <property type="protein sequence ID" value="TDL16529.1"/>
    <property type="molecule type" value="Genomic_DNA"/>
</dbReference>
<evidence type="ECO:0000313" key="1">
    <source>
        <dbReference type="EMBL" id="TDL16529.1"/>
    </source>
</evidence>
<evidence type="ECO:0000313" key="2">
    <source>
        <dbReference type="Proteomes" id="UP000294933"/>
    </source>
</evidence>
<gene>
    <name evidence="1" type="ORF">BD410DRAFT_901994</name>
</gene>
<dbReference type="VEuPathDB" id="FungiDB:BD410DRAFT_901994"/>
<organism evidence="1 2">
    <name type="scientific">Rickenella mellea</name>
    <dbReference type="NCBI Taxonomy" id="50990"/>
    <lineage>
        <taxon>Eukaryota</taxon>
        <taxon>Fungi</taxon>
        <taxon>Dikarya</taxon>
        <taxon>Basidiomycota</taxon>
        <taxon>Agaricomycotina</taxon>
        <taxon>Agaricomycetes</taxon>
        <taxon>Hymenochaetales</taxon>
        <taxon>Rickenellaceae</taxon>
        <taxon>Rickenella</taxon>
    </lineage>
</organism>
<dbReference type="OrthoDB" id="3163890at2759"/>
<proteinExistence type="predicted"/>
<keyword evidence="2" id="KW-1185">Reference proteome</keyword>